<dbReference type="EMBL" id="HBGH01005668">
    <property type="protein sequence ID" value="CAD9230994.1"/>
    <property type="molecule type" value="Transcribed_RNA"/>
</dbReference>
<dbReference type="Pfam" id="PF22037">
    <property type="entry name" value="PSD13_N"/>
    <property type="match status" value="1"/>
</dbReference>
<dbReference type="GO" id="GO:0005634">
    <property type="term" value="C:nucleus"/>
    <property type="evidence" value="ECO:0007669"/>
    <property type="project" value="TreeGrafter"/>
</dbReference>
<dbReference type="AlphaFoldDB" id="A0A7S1TB04"/>
<feature type="domain" description="PCI" evidence="2">
    <location>
        <begin position="183"/>
        <end position="355"/>
    </location>
</feature>
<dbReference type="GO" id="GO:0006511">
    <property type="term" value="P:ubiquitin-dependent protein catabolic process"/>
    <property type="evidence" value="ECO:0007669"/>
    <property type="project" value="TreeGrafter"/>
</dbReference>
<sequence length="393" mass="43964">MERNAASYIRDRGLAEEDADLKELFSWLAQCFDRKLWHQATEAILRLVRWEPQPPGDLIGIYRNYVARFETKMNLVALVEVVTLIAAREIPDPDMALEFLSLHHPECQPATPTSVLVALDPDAQVLLLSHIARLYIQKQDNASARASMDLAKNMVDAAHDMAPHIHSAYYRAAADLHKILGTASDFYHNALMYLVYTDPASLPKEEHIRWAVDLGVAALVSEDIFQFGDLMANSIISSLRETEQSWLLDLLVAFHTGSISSFEQICSTSSEAINDHHSLVVNAERIRQKITILALMALALEKTSKRTITYAEVAESCHVPHGEVEFLVMRALSLNLVSGVIDSVDETVAISRVQPRILDRSDAAVMAQKIGYWQTKVTEMLFLLEDECDGLLA</sequence>
<gene>
    <name evidence="3" type="ORF">CCAE0312_LOCUS3048</name>
</gene>
<protein>
    <recommendedName>
        <fullName evidence="2">PCI domain-containing protein</fullName>
    </recommendedName>
</protein>
<dbReference type="InterPro" id="IPR035298">
    <property type="entry name" value="PSMD13"/>
</dbReference>
<organism evidence="3">
    <name type="scientific">Compsopogon caeruleus</name>
    <dbReference type="NCBI Taxonomy" id="31354"/>
    <lineage>
        <taxon>Eukaryota</taxon>
        <taxon>Rhodophyta</taxon>
        <taxon>Compsopogonophyceae</taxon>
        <taxon>Compsopogonales</taxon>
        <taxon>Compsopogonaceae</taxon>
        <taxon>Compsopogon</taxon>
    </lineage>
</organism>
<name>A0A7S1TB04_9RHOD</name>
<keyword evidence="1" id="KW-0647">Proteasome</keyword>
<accession>A0A7S1TB04</accession>
<dbReference type="GO" id="GO:0005829">
    <property type="term" value="C:cytosol"/>
    <property type="evidence" value="ECO:0007669"/>
    <property type="project" value="TreeGrafter"/>
</dbReference>
<dbReference type="InterPro" id="IPR054179">
    <property type="entry name" value="PSD13_N"/>
</dbReference>
<evidence type="ECO:0000313" key="3">
    <source>
        <dbReference type="EMBL" id="CAD9230994.1"/>
    </source>
</evidence>
<dbReference type="SMART" id="SM00088">
    <property type="entry name" value="PINT"/>
    <property type="match status" value="1"/>
</dbReference>
<dbReference type="GO" id="GO:0005198">
    <property type="term" value="F:structural molecule activity"/>
    <property type="evidence" value="ECO:0007669"/>
    <property type="project" value="TreeGrafter"/>
</dbReference>
<dbReference type="PANTHER" id="PTHR10539:SF0">
    <property type="entry name" value="26S PROTEASOME NON-ATPASE REGULATORY SUBUNIT 13"/>
    <property type="match status" value="1"/>
</dbReference>
<evidence type="ECO:0000256" key="1">
    <source>
        <dbReference type="ARBA" id="ARBA00022942"/>
    </source>
</evidence>
<dbReference type="GO" id="GO:0008541">
    <property type="term" value="C:proteasome regulatory particle, lid subcomplex"/>
    <property type="evidence" value="ECO:0007669"/>
    <property type="project" value="TreeGrafter"/>
</dbReference>
<reference evidence="3" key="1">
    <citation type="submission" date="2021-01" db="EMBL/GenBank/DDBJ databases">
        <authorList>
            <person name="Corre E."/>
            <person name="Pelletier E."/>
            <person name="Niang G."/>
            <person name="Scheremetjew M."/>
            <person name="Finn R."/>
            <person name="Kale V."/>
            <person name="Holt S."/>
            <person name="Cochrane G."/>
            <person name="Meng A."/>
            <person name="Brown T."/>
            <person name="Cohen L."/>
        </authorList>
    </citation>
    <scope>NUCLEOTIDE SEQUENCE</scope>
    <source>
        <strain evidence="3">SAG 36.94</strain>
    </source>
</reference>
<dbReference type="InterPro" id="IPR000717">
    <property type="entry name" value="PCI_dom"/>
</dbReference>
<dbReference type="Pfam" id="PF01399">
    <property type="entry name" value="PCI"/>
    <property type="match status" value="1"/>
</dbReference>
<dbReference type="PROSITE" id="PS50250">
    <property type="entry name" value="PCI"/>
    <property type="match status" value="1"/>
</dbReference>
<evidence type="ECO:0000259" key="2">
    <source>
        <dbReference type="PROSITE" id="PS50250"/>
    </source>
</evidence>
<dbReference type="PANTHER" id="PTHR10539">
    <property type="entry name" value="26S PROTEASOME NON-ATPASE REGULATORY SUBUNIT 13"/>
    <property type="match status" value="1"/>
</dbReference>
<proteinExistence type="predicted"/>